<organism evidence="1 2">
    <name type="scientific">Streptomyces corchorusii</name>
    <name type="common">Streptomyces chibaensis</name>
    <dbReference type="NCBI Taxonomy" id="1903"/>
    <lineage>
        <taxon>Bacteria</taxon>
        <taxon>Bacillati</taxon>
        <taxon>Actinomycetota</taxon>
        <taxon>Actinomycetes</taxon>
        <taxon>Kitasatosporales</taxon>
        <taxon>Streptomycetaceae</taxon>
        <taxon>Streptomyces</taxon>
    </lineage>
</organism>
<dbReference type="Pfam" id="PF06013">
    <property type="entry name" value="WXG100"/>
    <property type="match status" value="1"/>
</dbReference>
<keyword evidence="2" id="KW-1185">Reference proteome</keyword>
<dbReference type="RefSeq" id="WP_059266520.1">
    <property type="nucleotide sequence ID" value="NZ_KQ948372.1"/>
</dbReference>
<dbReference type="Gene3D" id="1.10.287.1060">
    <property type="entry name" value="ESAT-6-like"/>
    <property type="match status" value="1"/>
</dbReference>
<proteinExistence type="predicted"/>
<dbReference type="InterPro" id="IPR036689">
    <property type="entry name" value="ESAT-6-like_sf"/>
</dbReference>
<gene>
    <name evidence="1" type="ORF">AQJ11_39015</name>
</gene>
<evidence type="ECO:0000313" key="2">
    <source>
        <dbReference type="Proteomes" id="UP000053398"/>
    </source>
</evidence>
<sequence length="105" mass="11402">MSPARTVADDSAYQAAAQAIETTLDQCDKITNQAVSASETLVSAWQGNAGNAFHQALQAWQQQYAQLRQLMDTFASTLAGTRSHMNSQENAAMQNAQRFHSLING</sequence>
<dbReference type="EMBL" id="LMWP01000051">
    <property type="protein sequence ID" value="KUN16784.1"/>
    <property type="molecule type" value="Genomic_DNA"/>
</dbReference>
<name>A0A117Q9Y5_STRCK</name>
<evidence type="ECO:0000313" key="1">
    <source>
        <dbReference type="EMBL" id="KUN16784.1"/>
    </source>
</evidence>
<dbReference type="InterPro" id="IPR010310">
    <property type="entry name" value="T7SS_ESAT-6-like"/>
</dbReference>
<dbReference type="Proteomes" id="UP000053398">
    <property type="component" value="Unassembled WGS sequence"/>
</dbReference>
<dbReference type="SUPFAM" id="SSF140453">
    <property type="entry name" value="EsxAB dimer-like"/>
    <property type="match status" value="1"/>
</dbReference>
<protein>
    <recommendedName>
        <fullName evidence="3">ESAT-6-like protein</fullName>
    </recommendedName>
</protein>
<accession>A0A117Q9Y5</accession>
<comment type="caution">
    <text evidence="1">The sequence shown here is derived from an EMBL/GenBank/DDBJ whole genome shotgun (WGS) entry which is preliminary data.</text>
</comment>
<dbReference type="AlphaFoldDB" id="A0A117Q9Y5"/>
<evidence type="ECO:0008006" key="3">
    <source>
        <dbReference type="Google" id="ProtNLM"/>
    </source>
</evidence>
<reference evidence="1 2" key="1">
    <citation type="submission" date="2015-10" db="EMBL/GenBank/DDBJ databases">
        <title>Draft genome sequence of Streptomyces corchorusii DSM 40340, type strain for the species Streptomyces corchorusii.</title>
        <authorList>
            <person name="Ruckert C."/>
            <person name="Winkler A."/>
            <person name="Kalinowski J."/>
            <person name="Kampfer P."/>
            <person name="Glaeser S."/>
        </authorList>
    </citation>
    <scope>NUCLEOTIDE SEQUENCE [LARGE SCALE GENOMIC DNA]</scope>
    <source>
        <strain evidence="1 2">DSM 40340</strain>
    </source>
</reference>